<dbReference type="EMBL" id="GBRH01241027">
    <property type="protein sequence ID" value="JAD56868.1"/>
    <property type="molecule type" value="Transcribed_RNA"/>
</dbReference>
<organism evidence="1">
    <name type="scientific">Arundo donax</name>
    <name type="common">Giant reed</name>
    <name type="synonym">Donax arundinaceus</name>
    <dbReference type="NCBI Taxonomy" id="35708"/>
    <lineage>
        <taxon>Eukaryota</taxon>
        <taxon>Viridiplantae</taxon>
        <taxon>Streptophyta</taxon>
        <taxon>Embryophyta</taxon>
        <taxon>Tracheophyta</taxon>
        <taxon>Spermatophyta</taxon>
        <taxon>Magnoliopsida</taxon>
        <taxon>Liliopsida</taxon>
        <taxon>Poales</taxon>
        <taxon>Poaceae</taxon>
        <taxon>PACMAD clade</taxon>
        <taxon>Arundinoideae</taxon>
        <taxon>Arundineae</taxon>
        <taxon>Arundo</taxon>
    </lineage>
</organism>
<name>A0A0A9B3Y8_ARUDO</name>
<dbReference type="AlphaFoldDB" id="A0A0A9B3Y8"/>
<evidence type="ECO:0008006" key="2">
    <source>
        <dbReference type="Google" id="ProtNLM"/>
    </source>
</evidence>
<reference evidence="1" key="2">
    <citation type="journal article" date="2015" name="Data Brief">
        <title>Shoot transcriptome of the giant reed, Arundo donax.</title>
        <authorList>
            <person name="Barrero R.A."/>
            <person name="Guerrero F.D."/>
            <person name="Moolhuijzen P."/>
            <person name="Goolsby J.A."/>
            <person name="Tidwell J."/>
            <person name="Bellgard S.E."/>
            <person name="Bellgard M.I."/>
        </authorList>
    </citation>
    <scope>NUCLEOTIDE SEQUENCE</scope>
    <source>
        <tissue evidence="1">Shoot tissue taken approximately 20 cm above the soil surface</tissue>
    </source>
</reference>
<accession>A0A0A9B3Y8</accession>
<proteinExistence type="predicted"/>
<reference evidence="1" key="1">
    <citation type="submission" date="2014-09" db="EMBL/GenBank/DDBJ databases">
        <authorList>
            <person name="Magalhaes I.L.F."/>
            <person name="Oliveira U."/>
            <person name="Santos F.R."/>
            <person name="Vidigal T.H.D.A."/>
            <person name="Brescovit A.D."/>
            <person name="Santos A.J."/>
        </authorList>
    </citation>
    <scope>NUCLEOTIDE SEQUENCE</scope>
    <source>
        <tissue evidence="1">Shoot tissue taken approximately 20 cm above the soil surface</tissue>
    </source>
</reference>
<dbReference type="PANTHER" id="PTHR33116">
    <property type="entry name" value="REVERSE TRANSCRIPTASE ZINC-BINDING DOMAIN-CONTAINING PROTEIN-RELATED-RELATED"/>
    <property type="match status" value="1"/>
</dbReference>
<dbReference type="PANTHER" id="PTHR33116:SF87">
    <property type="entry name" value="OS01G0158850 PROTEIN"/>
    <property type="match status" value="1"/>
</dbReference>
<evidence type="ECO:0000313" key="1">
    <source>
        <dbReference type="EMBL" id="JAD56868.1"/>
    </source>
</evidence>
<sequence length="140" mass="16250">MKILLYLYEGMLGLKINFQKCEILMIQNDELKTVEYADMFNYAIGSWPLKYLGVPFSGSKLHVVDWIPMDEKQLKRLDGWQGGSLTIAGRTTLINSSLSSVPIYHMSMYLLPKIIHEKMDKTRRRFFWRGGEDKKEIPSG</sequence>
<protein>
    <recommendedName>
        <fullName evidence="2">Reverse transcriptase domain-containing protein</fullName>
    </recommendedName>
</protein>